<name>A0A917ZQE5_9ACTN</name>
<keyword evidence="5 7" id="KW-0472">Membrane</keyword>
<protein>
    <submittedName>
        <fullName evidence="8">FUSC family protein</fullName>
    </submittedName>
</protein>
<dbReference type="Pfam" id="PF06081">
    <property type="entry name" value="ArAE_1"/>
    <property type="match status" value="1"/>
</dbReference>
<keyword evidence="3 7" id="KW-0812">Transmembrane</keyword>
<reference evidence="8" key="1">
    <citation type="journal article" date="2014" name="Int. J. Syst. Evol. Microbiol.">
        <title>Complete genome sequence of Corynebacterium casei LMG S-19264T (=DSM 44701T), isolated from a smear-ripened cheese.</title>
        <authorList>
            <consortium name="US DOE Joint Genome Institute (JGI-PGF)"/>
            <person name="Walter F."/>
            <person name="Albersmeier A."/>
            <person name="Kalinowski J."/>
            <person name="Ruckert C."/>
        </authorList>
    </citation>
    <scope>NUCLEOTIDE SEQUENCE</scope>
    <source>
        <strain evidence="8">CGMCC 4.7201</strain>
    </source>
</reference>
<feature type="compositionally biased region" description="Basic residues" evidence="6">
    <location>
        <begin position="391"/>
        <end position="416"/>
    </location>
</feature>
<dbReference type="EMBL" id="BMMS01000010">
    <property type="protein sequence ID" value="GGO87811.1"/>
    <property type="molecule type" value="Genomic_DNA"/>
</dbReference>
<evidence type="ECO:0000256" key="1">
    <source>
        <dbReference type="ARBA" id="ARBA00004651"/>
    </source>
</evidence>
<evidence type="ECO:0000256" key="7">
    <source>
        <dbReference type="SAM" id="Phobius"/>
    </source>
</evidence>
<evidence type="ECO:0000313" key="8">
    <source>
        <dbReference type="EMBL" id="GGO87811.1"/>
    </source>
</evidence>
<evidence type="ECO:0000256" key="5">
    <source>
        <dbReference type="ARBA" id="ARBA00023136"/>
    </source>
</evidence>
<proteinExistence type="predicted"/>
<organism evidence="8 9">
    <name type="scientific">Wenjunlia tyrosinilytica</name>
    <dbReference type="NCBI Taxonomy" id="1544741"/>
    <lineage>
        <taxon>Bacteria</taxon>
        <taxon>Bacillati</taxon>
        <taxon>Actinomycetota</taxon>
        <taxon>Actinomycetes</taxon>
        <taxon>Kitasatosporales</taxon>
        <taxon>Streptomycetaceae</taxon>
        <taxon>Wenjunlia</taxon>
    </lineage>
</organism>
<evidence type="ECO:0000256" key="3">
    <source>
        <dbReference type="ARBA" id="ARBA00022692"/>
    </source>
</evidence>
<sequence>MSAVPEAVTSLVRRRKDPIVVQTVRSCVGAVLAYVAALGLTDNPAPLTAPLTALLVIQVSLYATWTTSMRRVVSVVVGVLIASGFSAVVGLSWWSLGLVIIASLVVGHMVRVDEFVPEVAISAMLVLGVSHVAATAWSRVAETLIGAATGVLFNALFAPPVMVQPAGEAIADLAGRMRRLLERIGRELRGGATPEHAVAWLQEARRLDQEIVRVDAALDLAQESMRFNPRVRRGLLARLVLRSGLDTLEICAVVLRTLSRSLTDLSFERGGEPVYPKEVSEALFELFAHVADAVDNFGRLITAQVTANAERAEAALGQALAMGRADRRRIARLLQRESRRQPERWQLHGALLANVDRLLNELDVEKRSQWLAQELDRHTRTPPARRTALQRMRRKAAVAHKRARRQLRSPRNRKRS</sequence>
<accession>A0A917ZQE5</accession>
<comment type="subcellular location">
    <subcellularLocation>
        <location evidence="1">Cell membrane</location>
        <topology evidence="1">Multi-pass membrane protein</topology>
    </subcellularLocation>
</comment>
<comment type="caution">
    <text evidence="8">The sequence shown here is derived from an EMBL/GenBank/DDBJ whole genome shotgun (WGS) entry which is preliminary data.</text>
</comment>
<dbReference type="Proteomes" id="UP000641932">
    <property type="component" value="Unassembled WGS sequence"/>
</dbReference>
<keyword evidence="4 7" id="KW-1133">Transmembrane helix</keyword>
<feature type="transmembrane region" description="Helical" evidence="7">
    <location>
        <begin position="72"/>
        <end position="95"/>
    </location>
</feature>
<evidence type="ECO:0000313" key="9">
    <source>
        <dbReference type="Proteomes" id="UP000641932"/>
    </source>
</evidence>
<feature type="transmembrane region" description="Helical" evidence="7">
    <location>
        <begin position="47"/>
        <end position="65"/>
    </location>
</feature>
<evidence type="ECO:0000256" key="2">
    <source>
        <dbReference type="ARBA" id="ARBA00022475"/>
    </source>
</evidence>
<dbReference type="GO" id="GO:0005886">
    <property type="term" value="C:plasma membrane"/>
    <property type="evidence" value="ECO:0007669"/>
    <property type="project" value="UniProtKB-SubCell"/>
</dbReference>
<feature type="transmembrane region" description="Helical" evidence="7">
    <location>
        <begin position="115"/>
        <end position="137"/>
    </location>
</feature>
<dbReference type="RefSeq" id="WP_189131875.1">
    <property type="nucleotide sequence ID" value="NZ_BMMS01000010.1"/>
</dbReference>
<evidence type="ECO:0000256" key="6">
    <source>
        <dbReference type="SAM" id="MobiDB-lite"/>
    </source>
</evidence>
<feature type="transmembrane region" description="Helical" evidence="7">
    <location>
        <begin position="144"/>
        <end position="163"/>
    </location>
</feature>
<keyword evidence="2" id="KW-1003">Cell membrane</keyword>
<keyword evidence="9" id="KW-1185">Reference proteome</keyword>
<reference evidence="8" key="2">
    <citation type="submission" date="2020-09" db="EMBL/GenBank/DDBJ databases">
        <authorList>
            <person name="Sun Q."/>
            <person name="Zhou Y."/>
        </authorList>
    </citation>
    <scope>NUCLEOTIDE SEQUENCE</scope>
    <source>
        <strain evidence="8">CGMCC 4.7201</strain>
    </source>
</reference>
<feature type="region of interest" description="Disordered" evidence="6">
    <location>
        <begin position="375"/>
        <end position="416"/>
    </location>
</feature>
<evidence type="ECO:0000256" key="4">
    <source>
        <dbReference type="ARBA" id="ARBA00022989"/>
    </source>
</evidence>
<gene>
    <name evidence="8" type="ORF">GCM10012280_27140</name>
</gene>
<dbReference type="InterPro" id="IPR010343">
    <property type="entry name" value="ArAE_1"/>
</dbReference>
<feature type="transmembrane region" description="Helical" evidence="7">
    <location>
        <begin position="23"/>
        <end position="41"/>
    </location>
</feature>
<dbReference type="AlphaFoldDB" id="A0A917ZQE5"/>